<protein>
    <submittedName>
        <fullName evidence="1">3599_t:CDS:1</fullName>
    </submittedName>
</protein>
<organism evidence="1 2">
    <name type="scientific">Cetraspora pellucida</name>
    <dbReference type="NCBI Taxonomy" id="1433469"/>
    <lineage>
        <taxon>Eukaryota</taxon>
        <taxon>Fungi</taxon>
        <taxon>Fungi incertae sedis</taxon>
        <taxon>Mucoromycota</taxon>
        <taxon>Glomeromycotina</taxon>
        <taxon>Glomeromycetes</taxon>
        <taxon>Diversisporales</taxon>
        <taxon>Gigasporaceae</taxon>
        <taxon>Cetraspora</taxon>
    </lineage>
</organism>
<evidence type="ECO:0000313" key="1">
    <source>
        <dbReference type="EMBL" id="CAG8679548.1"/>
    </source>
</evidence>
<name>A0A9N9EH79_9GLOM</name>
<keyword evidence="2" id="KW-1185">Reference proteome</keyword>
<proteinExistence type="predicted"/>
<comment type="caution">
    <text evidence="1">The sequence shown here is derived from an EMBL/GenBank/DDBJ whole genome shotgun (WGS) entry which is preliminary data.</text>
</comment>
<dbReference type="AlphaFoldDB" id="A0A9N9EH79"/>
<evidence type="ECO:0000313" key="2">
    <source>
        <dbReference type="Proteomes" id="UP000789759"/>
    </source>
</evidence>
<dbReference type="Proteomes" id="UP000789759">
    <property type="component" value="Unassembled WGS sequence"/>
</dbReference>
<reference evidence="1" key="1">
    <citation type="submission" date="2021-06" db="EMBL/GenBank/DDBJ databases">
        <authorList>
            <person name="Kallberg Y."/>
            <person name="Tangrot J."/>
            <person name="Rosling A."/>
        </authorList>
    </citation>
    <scope>NUCLEOTIDE SEQUENCE</scope>
    <source>
        <strain evidence="1">FL966</strain>
    </source>
</reference>
<sequence>KTKLNKLQQDLLQYYKEIINHTNVSSQLREIQLAIERETRLFAEQKVTLFDLVNEKYQKNIQQEIINNINEKINKESNIVKLQVDIKDEINDNNNLTFQQKCELHNIHNEKIRNFHRNTELTRFQEEIKNESFLDKVRQEYLKDERTQDKLDQVRRSRLDFLNIKNENQIYNSLLIEIQQSKDIERLKDDDQTRRPLLDSLYDSDGNQSYDLLLELIHNNLVLLKNTRKQNYNDGLYNILKSAIENENSIDKLKTIWLQAINKIEYEYLTNERTKSILQELLNKRIQYLQQLEEVPKCLQTKHSIEEVESNSPTTNPNKADQEYQRKYFPRTKTKTVSEIIKKAYNTIRDKRSLLDVLYYKWFSVEKIDVIVSIKVIIDQYKNSLANILDITQKNIDIIQQSLSDMMLDYKTENEKKNFLDVVTEVLINDEEIEYIKEEIKNMFNLFDFNF</sequence>
<dbReference type="EMBL" id="CAJVQA010008975">
    <property type="protein sequence ID" value="CAG8679548.1"/>
    <property type="molecule type" value="Genomic_DNA"/>
</dbReference>
<feature type="non-terminal residue" evidence="1">
    <location>
        <position position="451"/>
    </location>
</feature>
<accession>A0A9N9EH79</accession>
<gene>
    <name evidence="1" type="ORF">CPELLU_LOCUS10706</name>
</gene>